<dbReference type="AlphaFoldDB" id="A0A1W1CSW4"/>
<organism evidence="2">
    <name type="scientific">hydrothermal vent metagenome</name>
    <dbReference type="NCBI Taxonomy" id="652676"/>
    <lineage>
        <taxon>unclassified sequences</taxon>
        <taxon>metagenomes</taxon>
        <taxon>ecological metagenomes</taxon>
    </lineage>
</organism>
<feature type="transmembrane region" description="Helical" evidence="1">
    <location>
        <begin position="48"/>
        <end position="71"/>
    </location>
</feature>
<gene>
    <name evidence="2" type="ORF">MNB_SV-10-342</name>
</gene>
<protein>
    <submittedName>
        <fullName evidence="2">Uncharacterized protein</fullName>
    </submittedName>
</protein>
<evidence type="ECO:0000256" key="1">
    <source>
        <dbReference type="SAM" id="Phobius"/>
    </source>
</evidence>
<keyword evidence="1" id="KW-0472">Membrane</keyword>
<keyword evidence="1" id="KW-1133">Transmembrane helix</keyword>
<evidence type="ECO:0000313" key="2">
    <source>
        <dbReference type="EMBL" id="SFV68958.1"/>
    </source>
</evidence>
<keyword evidence="1" id="KW-0812">Transmembrane</keyword>
<dbReference type="EMBL" id="FPHL01000056">
    <property type="protein sequence ID" value="SFV68958.1"/>
    <property type="molecule type" value="Genomic_DNA"/>
</dbReference>
<accession>A0A1W1CSW4</accession>
<reference evidence="2" key="1">
    <citation type="submission" date="2016-10" db="EMBL/GenBank/DDBJ databases">
        <authorList>
            <person name="de Groot N.N."/>
        </authorList>
    </citation>
    <scope>NUCLEOTIDE SEQUENCE</scope>
</reference>
<sequence length="97" mass="11035">MKKQMKKMNRFARHIGKGLHIEFKETAAIPSLLKHREYKKAGEQVLDIARMVGLSVIWVIPGGAVITAMIVKFSHKSRPSAFRTEETIKEETDISSR</sequence>
<proteinExistence type="predicted"/>
<name>A0A1W1CSW4_9ZZZZ</name>